<dbReference type="Proteomes" id="UP000271193">
    <property type="component" value="Chromosome"/>
</dbReference>
<dbReference type="GeneID" id="99063691"/>
<organism evidence="1 2">
    <name type="scientific">Chryseobacterium bernardetii</name>
    <dbReference type="NCBI Taxonomy" id="1241978"/>
    <lineage>
        <taxon>Bacteria</taxon>
        <taxon>Pseudomonadati</taxon>
        <taxon>Bacteroidota</taxon>
        <taxon>Flavobacteriia</taxon>
        <taxon>Flavobacteriales</taxon>
        <taxon>Weeksellaceae</taxon>
        <taxon>Chryseobacterium group</taxon>
        <taxon>Chryseobacterium</taxon>
    </lineage>
</organism>
<reference evidence="2" key="1">
    <citation type="submission" date="2018-11" db="EMBL/GenBank/DDBJ databases">
        <title>Proposal to divide the Flavobacteriaceae and reorganize its genera based on Amino Acid Identity values calculated from whole genome sequences.</title>
        <authorList>
            <person name="Nicholson A.C."/>
            <person name="Gulvik C.A."/>
            <person name="Whitney A.M."/>
            <person name="Humrighouse B.W."/>
            <person name="Bell M."/>
            <person name="Holmes B."/>
            <person name="Steigerwalt A.G."/>
            <person name="Villarma A."/>
            <person name="Sheth M."/>
            <person name="Batra D."/>
            <person name="Pryor J."/>
            <person name="Bernardet J.-F."/>
            <person name="Hugo C."/>
            <person name="Kampfer P."/>
            <person name="Newman J."/>
            <person name="McQuiston J.R."/>
        </authorList>
    </citation>
    <scope>NUCLEOTIDE SEQUENCE [LARGE SCALE GENOMIC DNA]</scope>
    <source>
        <strain evidence="2">G0229</strain>
    </source>
</reference>
<proteinExistence type="predicted"/>
<evidence type="ECO:0000313" key="2">
    <source>
        <dbReference type="Proteomes" id="UP000271193"/>
    </source>
</evidence>
<sequence length="163" mass="18832">MKLKDVFKQAVNNNLCKEWQGKMKDDLSLENLCRMYFDGDDWSMENNFPSLDILREFKGQSEQHRLYTDYSGKNTNHQNSAYFGTSNVTVGYNMFNVGKLILRHDTKAKVIAKDHAIVIVNLLDKAELEIECYDKASVMVFCYDNHNVKSIGNVKVQTSTFKK</sequence>
<dbReference type="AlphaFoldDB" id="A0A3G6T6X7"/>
<protein>
    <submittedName>
        <fullName evidence="1">Uncharacterized protein</fullName>
    </submittedName>
</protein>
<name>A0A3G6T6X7_9FLAO</name>
<keyword evidence="2" id="KW-1185">Reference proteome</keyword>
<dbReference type="RefSeq" id="WP_123868724.1">
    <property type="nucleotide sequence ID" value="NZ_CP033932.1"/>
</dbReference>
<gene>
    <name evidence="1" type="ORF">EG339_02605</name>
</gene>
<dbReference type="KEGG" id="cben:EG339_02605"/>
<accession>A0A3G6T6X7</accession>
<dbReference type="EMBL" id="CP033932">
    <property type="protein sequence ID" value="AZB23587.1"/>
    <property type="molecule type" value="Genomic_DNA"/>
</dbReference>
<evidence type="ECO:0000313" key="1">
    <source>
        <dbReference type="EMBL" id="AZB23587.1"/>
    </source>
</evidence>